<keyword evidence="2" id="KW-1185">Reference proteome</keyword>
<dbReference type="GeneID" id="40325252"/>
<evidence type="ECO:0000313" key="1">
    <source>
        <dbReference type="EMBL" id="RNF10758.1"/>
    </source>
</evidence>
<sequence length="166" mass="17521">MRATRVLHTPPLEILQERGVHSYSSDGAAVSRLSNAKVVGALQKLWGILLSETAETLMIALASRMPPPLVFRRELRSPNANSRRIPTVPGKIPRSEPEACAGPLLQCGSVHAHDVVSVGRGFDGAPLLLFLSSAFNQASAGGGMGASLSNLSGGGRAFKNWAPRQC</sequence>
<name>A0A3R7N094_TRYRA</name>
<proteinExistence type="predicted"/>
<dbReference type="AlphaFoldDB" id="A0A3R7N094"/>
<dbReference type="EMBL" id="MKGL01000027">
    <property type="protein sequence ID" value="RNF10758.1"/>
    <property type="molecule type" value="Genomic_DNA"/>
</dbReference>
<protein>
    <submittedName>
        <fullName evidence="1">Uncharacterized protein</fullName>
    </submittedName>
</protein>
<evidence type="ECO:0000313" key="2">
    <source>
        <dbReference type="Proteomes" id="UP000283634"/>
    </source>
</evidence>
<organism evidence="1 2">
    <name type="scientific">Trypanosoma rangeli</name>
    <dbReference type="NCBI Taxonomy" id="5698"/>
    <lineage>
        <taxon>Eukaryota</taxon>
        <taxon>Discoba</taxon>
        <taxon>Euglenozoa</taxon>
        <taxon>Kinetoplastea</taxon>
        <taxon>Metakinetoplastina</taxon>
        <taxon>Trypanosomatida</taxon>
        <taxon>Trypanosomatidae</taxon>
        <taxon>Trypanosoma</taxon>
        <taxon>Herpetosoma</taxon>
    </lineage>
</organism>
<dbReference type="OrthoDB" id="264458at2759"/>
<gene>
    <name evidence="1" type="ORF">TraAM80_01319</name>
</gene>
<dbReference type="Proteomes" id="UP000283634">
    <property type="component" value="Unassembled WGS sequence"/>
</dbReference>
<dbReference type="RefSeq" id="XP_029241755.1">
    <property type="nucleotide sequence ID" value="XM_029378371.1"/>
</dbReference>
<accession>A0A3R7N094</accession>
<comment type="caution">
    <text evidence="1">The sequence shown here is derived from an EMBL/GenBank/DDBJ whole genome shotgun (WGS) entry which is preliminary data.</text>
</comment>
<reference evidence="1 2" key="1">
    <citation type="journal article" date="2018" name="BMC Genomics">
        <title>Genomic comparison of Trypanosoma conorhini and Trypanosoma rangeli to Trypanosoma cruzi strains of high and low virulence.</title>
        <authorList>
            <person name="Bradwell K.R."/>
            <person name="Koparde V.N."/>
            <person name="Matveyev A.V."/>
            <person name="Serrano M.G."/>
            <person name="Alves J.M."/>
            <person name="Parikh H."/>
            <person name="Huang B."/>
            <person name="Lee V."/>
            <person name="Espinosa-Alvarez O."/>
            <person name="Ortiz P.A."/>
            <person name="Costa-Martins A.G."/>
            <person name="Teixeira M.M."/>
            <person name="Buck G.A."/>
        </authorList>
    </citation>
    <scope>NUCLEOTIDE SEQUENCE [LARGE SCALE GENOMIC DNA]</scope>
    <source>
        <strain evidence="1 2">AM80</strain>
    </source>
</reference>